<evidence type="ECO:0000256" key="1">
    <source>
        <dbReference type="ARBA" id="ARBA00004496"/>
    </source>
</evidence>
<dbReference type="NCBIfam" id="TIGR00150">
    <property type="entry name" value="T6A_YjeE"/>
    <property type="match status" value="1"/>
</dbReference>
<evidence type="ECO:0000256" key="6">
    <source>
        <dbReference type="ARBA" id="ARBA00022723"/>
    </source>
</evidence>
<evidence type="ECO:0000256" key="7">
    <source>
        <dbReference type="ARBA" id="ARBA00022741"/>
    </source>
</evidence>
<evidence type="ECO:0000256" key="2">
    <source>
        <dbReference type="ARBA" id="ARBA00007599"/>
    </source>
</evidence>
<keyword evidence="6" id="KW-0479">Metal-binding</keyword>
<feature type="region of interest" description="Disordered" evidence="12">
    <location>
        <begin position="1"/>
        <end position="30"/>
    </location>
</feature>
<dbReference type="GO" id="GO:0005524">
    <property type="term" value="F:ATP binding"/>
    <property type="evidence" value="ECO:0007669"/>
    <property type="project" value="UniProtKB-KW"/>
</dbReference>
<evidence type="ECO:0000256" key="5">
    <source>
        <dbReference type="ARBA" id="ARBA00022694"/>
    </source>
</evidence>
<dbReference type="GO" id="GO:0016747">
    <property type="term" value="F:acyltransferase activity, transferring groups other than amino-acyl groups"/>
    <property type="evidence" value="ECO:0007669"/>
    <property type="project" value="InterPro"/>
</dbReference>
<evidence type="ECO:0000313" key="14">
    <source>
        <dbReference type="EMBL" id="BEH02950.1"/>
    </source>
</evidence>
<evidence type="ECO:0000256" key="8">
    <source>
        <dbReference type="ARBA" id="ARBA00022840"/>
    </source>
</evidence>
<comment type="function">
    <text evidence="10">Required for the formation of a threonylcarbamoyl group on adenosine at position 37 (t(6)A37) in tRNAs that read codons beginning with adenine. Is involved in the transfer of the threonylcarbamoyl moiety of threonylcarbamoyl-AMP (TC-AMP) to the N6 group of A37, together with TsaD and TsaB. TsaE seems to play an indirect role in the t(6)A biosynthesis pathway, possibly in regulating the core enzymatic function of TsaD.</text>
</comment>
<evidence type="ECO:0000256" key="11">
    <source>
        <dbReference type="ARBA" id="ARBA00032441"/>
    </source>
</evidence>
<dbReference type="SUPFAM" id="SSF52540">
    <property type="entry name" value="P-loop containing nucleoside triphosphate hydrolases"/>
    <property type="match status" value="1"/>
</dbReference>
<dbReference type="GO" id="GO:0002949">
    <property type="term" value="P:tRNA threonylcarbamoyladenosine modification"/>
    <property type="evidence" value="ECO:0007669"/>
    <property type="project" value="InterPro"/>
</dbReference>
<evidence type="ECO:0000259" key="13">
    <source>
        <dbReference type="Pfam" id="PF00583"/>
    </source>
</evidence>
<dbReference type="Proteomes" id="UP001431656">
    <property type="component" value="Chromosome"/>
</dbReference>
<dbReference type="EMBL" id="AP028056">
    <property type="protein sequence ID" value="BEH02950.1"/>
    <property type="molecule type" value="Genomic_DNA"/>
</dbReference>
<keyword evidence="8" id="KW-0067">ATP-binding</keyword>
<protein>
    <recommendedName>
        <fullName evidence="3">tRNA threonylcarbamoyladenosine biosynthesis protein TsaE</fullName>
    </recommendedName>
    <alternativeName>
        <fullName evidence="11">t(6)A37 threonylcarbamoyladenosine biosynthesis protein TsaE</fullName>
    </alternativeName>
</protein>
<keyword evidence="15" id="KW-1185">Reference proteome</keyword>
<dbReference type="Pfam" id="PF02367">
    <property type="entry name" value="TsaE"/>
    <property type="match status" value="1"/>
</dbReference>
<evidence type="ECO:0000313" key="15">
    <source>
        <dbReference type="Proteomes" id="UP001431656"/>
    </source>
</evidence>
<dbReference type="InterPro" id="IPR000182">
    <property type="entry name" value="GNAT_dom"/>
</dbReference>
<keyword evidence="9" id="KW-0460">Magnesium</keyword>
<comment type="subcellular location">
    <subcellularLocation>
        <location evidence="1">Cytoplasm</location>
    </subcellularLocation>
</comment>
<accession>A0AAN0K7H0</accession>
<dbReference type="PANTHER" id="PTHR33540">
    <property type="entry name" value="TRNA THREONYLCARBAMOYLADENOSINE BIOSYNTHESIS PROTEIN TSAE"/>
    <property type="match status" value="1"/>
</dbReference>
<dbReference type="InterPro" id="IPR027417">
    <property type="entry name" value="P-loop_NTPase"/>
</dbReference>
<dbReference type="InterPro" id="IPR003442">
    <property type="entry name" value="T6A_TsaE"/>
</dbReference>
<reference evidence="14" key="1">
    <citation type="journal article" date="2024" name="Int. J. Syst. Evol. Microbiol.">
        <title>Brooklawnia propionicigenes sp. nov., a facultatively anaerobic, propionate-producing bacterium isolated from a methanogenic reactor treating waste from cattle farms.</title>
        <authorList>
            <person name="Akita Y."/>
            <person name="Ueki A."/>
            <person name="Tonouchi A."/>
            <person name="Sugawara Y."/>
            <person name="Honma S."/>
            <person name="Kaku N."/>
            <person name="Ueki K."/>
        </authorList>
    </citation>
    <scope>NUCLEOTIDE SEQUENCE</scope>
    <source>
        <strain evidence="14">SH051</strain>
    </source>
</reference>
<dbReference type="SUPFAM" id="SSF55729">
    <property type="entry name" value="Acyl-CoA N-acyltransferases (Nat)"/>
    <property type="match status" value="1"/>
</dbReference>
<dbReference type="GO" id="GO:0005737">
    <property type="term" value="C:cytoplasm"/>
    <property type="evidence" value="ECO:0007669"/>
    <property type="project" value="UniProtKB-SubCell"/>
</dbReference>
<evidence type="ECO:0000256" key="3">
    <source>
        <dbReference type="ARBA" id="ARBA00019010"/>
    </source>
</evidence>
<dbReference type="InterPro" id="IPR016181">
    <property type="entry name" value="Acyl_CoA_acyltransferase"/>
</dbReference>
<name>A0AAN0K7H0_9ACTN</name>
<dbReference type="Gene3D" id="3.40.630.30">
    <property type="match status" value="1"/>
</dbReference>
<comment type="similarity">
    <text evidence="2">Belongs to the TsaE family.</text>
</comment>
<keyword evidence="5" id="KW-0819">tRNA processing</keyword>
<evidence type="ECO:0000256" key="4">
    <source>
        <dbReference type="ARBA" id="ARBA00022490"/>
    </source>
</evidence>
<dbReference type="Pfam" id="PF00583">
    <property type="entry name" value="Acetyltransf_1"/>
    <property type="match status" value="1"/>
</dbReference>
<gene>
    <name evidence="14" type="ORF">brsh051_22310</name>
</gene>
<keyword evidence="7" id="KW-0547">Nucleotide-binding</keyword>
<proteinExistence type="inferred from homology"/>
<evidence type="ECO:0000256" key="10">
    <source>
        <dbReference type="ARBA" id="ARBA00024908"/>
    </source>
</evidence>
<dbReference type="PANTHER" id="PTHR33540:SF2">
    <property type="entry name" value="TRNA THREONYLCARBAMOYLADENOSINE BIOSYNTHESIS PROTEIN TSAE"/>
    <property type="match status" value="1"/>
</dbReference>
<evidence type="ECO:0000256" key="9">
    <source>
        <dbReference type="ARBA" id="ARBA00022842"/>
    </source>
</evidence>
<dbReference type="AlphaFoldDB" id="A0AAN0K7H0"/>
<dbReference type="KEGG" id="broo:brsh051_22310"/>
<evidence type="ECO:0000256" key="12">
    <source>
        <dbReference type="SAM" id="MobiDB-lite"/>
    </source>
</evidence>
<sequence>MAGSRLAGKRLLPVAPPGRKIRSSPRARVDSHDVIETETDQQLQLRLAEPGDAETMQQVITQAFGARDALDPPADAMSDELADIEERIATQIGLIASDDSGVVGCLFCSLHPDADVPSGMLHRVSVLPGHRRNGVAFHMIVAAAQLATDAGMRRLQLIARRELPHVVCWWQGYGFEVIRELDDHQLLLAAALPARVVVPTADDMRHLGVRLAALLAPGDLIVANGELGAGKTTLTQGIAEGLQVSGPVTSPTFVLSRIHHSTGTAPQLVHVDAYRLGSAAELDDLDLDETLADSVTLVEWGAGLAEYLATDRLEIDIERSGDVDDETRIVTVRGIGPRWRGVDLWALAGVQEEW</sequence>
<organism evidence="14 15">
    <name type="scientific">Brooklawnia propionicigenes</name>
    <dbReference type="NCBI Taxonomy" id="3041175"/>
    <lineage>
        <taxon>Bacteria</taxon>
        <taxon>Bacillati</taxon>
        <taxon>Actinomycetota</taxon>
        <taxon>Actinomycetes</taxon>
        <taxon>Propionibacteriales</taxon>
        <taxon>Propionibacteriaceae</taxon>
        <taxon>Brooklawnia</taxon>
    </lineage>
</organism>
<dbReference type="CDD" id="cd04301">
    <property type="entry name" value="NAT_SF"/>
    <property type="match status" value="1"/>
</dbReference>
<dbReference type="GO" id="GO:0046872">
    <property type="term" value="F:metal ion binding"/>
    <property type="evidence" value="ECO:0007669"/>
    <property type="project" value="UniProtKB-KW"/>
</dbReference>
<feature type="domain" description="N-acetyltransferase" evidence="13">
    <location>
        <begin position="89"/>
        <end position="158"/>
    </location>
</feature>
<dbReference type="Gene3D" id="3.40.50.300">
    <property type="entry name" value="P-loop containing nucleotide triphosphate hydrolases"/>
    <property type="match status" value="1"/>
</dbReference>
<keyword evidence="4" id="KW-0963">Cytoplasm</keyword>